<dbReference type="Pfam" id="PF13359">
    <property type="entry name" value="DDE_Tnp_4"/>
    <property type="match status" value="1"/>
</dbReference>
<name>A0A9Q1CAM9_HOLLE</name>
<keyword evidence="5" id="KW-0479">Metal-binding</keyword>
<evidence type="ECO:0000256" key="7">
    <source>
        <dbReference type="ARBA" id="ARBA00023242"/>
    </source>
</evidence>
<evidence type="ECO:0000256" key="5">
    <source>
        <dbReference type="ARBA" id="ARBA00022723"/>
    </source>
</evidence>
<dbReference type="GO" id="GO:0004518">
    <property type="term" value="F:nuclease activity"/>
    <property type="evidence" value="ECO:0007669"/>
    <property type="project" value="UniProtKB-KW"/>
</dbReference>
<evidence type="ECO:0000256" key="1">
    <source>
        <dbReference type="ARBA" id="ARBA00001968"/>
    </source>
</evidence>
<organism evidence="9 10">
    <name type="scientific">Holothuria leucospilota</name>
    <name type="common">Black long sea cucumber</name>
    <name type="synonym">Mertensiothuria leucospilota</name>
    <dbReference type="NCBI Taxonomy" id="206669"/>
    <lineage>
        <taxon>Eukaryota</taxon>
        <taxon>Metazoa</taxon>
        <taxon>Echinodermata</taxon>
        <taxon>Eleutherozoa</taxon>
        <taxon>Echinozoa</taxon>
        <taxon>Holothuroidea</taxon>
        <taxon>Aspidochirotacea</taxon>
        <taxon>Aspidochirotida</taxon>
        <taxon>Holothuriidae</taxon>
        <taxon>Holothuria</taxon>
    </lineage>
</organism>
<dbReference type="OrthoDB" id="10055314at2759"/>
<gene>
    <name evidence="9" type="ORF">HOLleu_11787</name>
</gene>
<dbReference type="GO" id="GO:0005634">
    <property type="term" value="C:nucleus"/>
    <property type="evidence" value="ECO:0007669"/>
    <property type="project" value="UniProtKB-SubCell"/>
</dbReference>
<comment type="subcellular location">
    <subcellularLocation>
        <location evidence="2">Nucleus</location>
    </subcellularLocation>
</comment>
<dbReference type="PANTHER" id="PTHR22930:SF269">
    <property type="entry name" value="NUCLEASE HARBI1-LIKE PROTEIN"/>
    <property type="match status" value="1"/>
</dbReference>
<keyword evidence="6" id="KW-0378">Hydrolase</keyword>
<dbReference type="InterPro" id="IPR027806">
    <property type="entry name" value="HARBI1_dom"/>
</dbReference>
<comment type="caution">
    <text evidence="9">The sequence shown here is derived from an EMBL/GenBank/DDBJ whole genome shotgun (WGS) entry which is preliminary data.</text>
</comment>
<sequence>MDEEEVCDFLEEALLVVAMGLCLKRKCKEDEEKATKKKRKYVKTVWVHNWLLEQQRLEHGWYGQLMEALEEGDLKTYKRLLRMDPDLFRELVARLTPRLMKQDTNMRKALPVGLKVALTLRFLASGDTYLSLAASFRVGASTISPMIGEVCQAIYDEYHDELLSCPTTPEEWKKVAKDFSDRWNFENCLGALDGKHVRIKAPANTGSMYYNYKGHFSVVLFALVDARYRFRYIDVGANGSCSDAGLFMETSLRKALDQNKAGMPEPESLPKDDIPLPYAFVGDDAFPLKQWLMKPYALNKMRHKQRIFNYRLSRARRIAENAFGILANRFRCFHRPMQQKPETVVKIVLAACTLHNWLASKKPEKILRRADYENQDTYEVTPGAWRQEETLTALQRLKGNYGTKSAKDQRDYLADYYVSVGKVPWQDRMVYGKGQGPEHQPTRTLGHEG</sequence>
<evidence type="ECO:0000259" key="8">
    <source>
        <dbReference type="Pfam" id="PF13359"/>
    </source>
</evidence>
<comment type="cofactor">
    <cofactor evidence="1">
        <name>a divalent metal cation</name>
        <dbReference type="ChEBI" id="CHEBI:60240"/>
    </cofactor>
</comment>
<evidence type="ECO:0000256" key="3">
    <source>
        <dbReference type="ARBA" id="ARBA00006958"/>
    </source>
</evidence>
<feature type="domain" description="DDE Tnp4" evidence="8">
    <location>
        <begin position="192"/>
        <end position="356"/>
    </location>
</feature>
<dbReference type="EMBL" id="JAIZAY010000005">
    <property type="protein sequence ID" value="KAJ8041074.1"/>
    <property type="molecule type" value="Genomic_DNA"/>
</dbReference>
<keyword evidence="4" id="KW-0540">Nuclease</keyword>
<evidence type="ECO:0000256" key="2">
    <source>
        <dbReference type="ARBA" id="ARBA00004123"/>
    </source>
</evidence>
<evidence type="ECO:0000313" key="9">
    <source>
        <dbReference type="EMBL" id="KAJ8041074.1"/>
    </source>
</evidence>
<dbReference type="GO" id="GO:0016787">
    <property type="term" value="F:hydrolase activity"/>
    <property type="evidence" value="ECO:0007669"/>
    <property type="project" value="UniProtKB-KW"/>
</dbReference>
<evidence type="ECO:0000256" key="4">
    <source>
        <dbReference type="ARBA" id="ARBA00022722"/>
    </source>
</evidence>
<dbReference type="InterPro" id="IPR045249">
    <property type="entry name" value="HARBI1-like"/>
</dbReference>
<comment type="similarity">
    <text evidence="3">Belongs to the HARBI1 family.</text>
</comment>
<dbReference type="PANTHER" id="PTHR22930">
    <property type="match status" value="1"/>
</dbReference>
<dbReference type="GO" id="GO:0046872">
    <property type="term" value="F:metal ion binding"/>
    <property type="evidence" value="ECO:0007669"/>
    <property type="project" value="UniProtKB-KW"/>
</dbReference>
<dbReference type="AlphaFoldDB" id="A0A9Q1CAM9"/>
<keyword evidence="10" id="KW-1185">Reference proteome</keyword>
<evidence type="ECO:0000256" key="6">
    <source>
        <dbReference type="ARBA" id="ARBA00022801"/>
    </source>
</evidence>
<keyword evidence="7" id="KW-0539">Nucleus</keyword>
<evidence type="ECO:0000313" key="10">
    <source>
        <dbReference type="Proteomes" id="UP001152320"/>
    </source>
</evidence>
<accession>A0A9Q1CAM9</accession>
<reference evidence="9" key="1">
    <citation type="submission" date="2021-10" db="EMBL/GenBank/DDBJ databases">
        <title>Tropical sea cucumber genome reveals ecological adaptation and Cuvierian tubules defense mechanism.</title>
        <authorList>
            <person name="Chen T."/>
        </authorList>
    </citation>
    <scope>NUCLEOTIDE SEQUENCE</scope>
    <source>
        <strain evidence="9">Nanhai2018</strain>
        <tissue evidence="9">Muscle</tissue>
    </source>
</reference>
<protein>
    <submittedName>
        <fullName evidence="9">Protein ALP1-like</fullName>
    </submittedName>
</protein>
<dbReference type="Proteomes" id="UP001152320">
    <property type="component" value="Chromosome 5"/>
</dbReference>
<proteinExistence type="inferred from homology"/>